<dbReference type="OrthoDB" id="144122at2"/>
<dbReference type="GO" id="GO:0006139">
    <property type="term" value="P:nucleobase-containing compound metabolic process"/>
    <property type="evidence" value="ECO:0007669"/>
    <property type="project" value="InterPro"/>
</dbReference>
<evidence type="ECO:0000313" key="3">
    <source>
        <dbReference type="Proteomes" id="UP000288096"/>
    </source>
</evidence>
<dbReference type="RefSeq" id="WP_124331088.1">
    <property type="nucleotide sequence ID" value="NZ_BEXT01000001.1"/>
</dbReference>
<reference evidence="3" key="1">
    <citation type="submission" date="2017-11" db="EMBL/GenBank/DDBJ databases">
        <authorList>
            <person name="Watanabe M."/>
            <person name="Kojima H."/>
        </authorList>
    </citation>
    <scope>NUCLEOTIDE SEQUENCE [LARGE SCALE GENOMIC DNA]</scope>
    <source>
        <strain evidence="3">Tokyo 01</strain>
    </source>
</reference>
<dbReference type="InterPro" id="IPR051086">
    <property type="entry name" value="RNase_D-like"/>
</dbReference>
<dbReference type="InterPro" id="IPR010997">
    <property type="entry name" value="HRDC-like_sf"/>
</dbReference>
<dbReference type="PANTHER" id="PTHR47649">
    <property type="entry name" value="RIBONUCLEASE D"/>
    <property type="match status" value="1"/>
</dbReference>
<dbReference type="SUPFAM" id="SSF47819">
    <property type="entry name" value="HRDC-like"/>
    <property type="match status" value="2"/>
</dbReference>
<keyword evidence="3" id="KW-1185">Reference proteome</keyword>
<dbReference type="GO" id="GO:0003676">
    <property type="term" value="F:nucleic acid binding"/>
    <property type="evidence" value="ECO:0007669"/>
    <property type="project" value="InterPro"/>
</dbReference>
<protein>
    <submittedName>
        <fullName evidence="2">Ribonuclease D</fullName>
    </submittedName>
</protein>
<dbReference type="InterPro" id="IPR002562">
    <property type="entry name" value="3'-5'_exonuclease_dom"/>
</dbReference>
<gene>
    <name evidence="2" type="ORF">DENIS_5105</name>
</gene>
<name>A0A401G4C0_9BACT</name>
<dbReference type="GO" id="GO:0000166">
    <property type="term" value="F:nucleotide binding"/>
    <property type="evidence" value="ECO:0007669"/>
    <property type="project" value="InterPro"/>
</dbReference>
<dbReference type="PROSITE" id="PS50967">
    <property type="entry name" value="HRDC"/>
    <property type="match status" value="2"/>
</dbReference>
<dbReference type="Pfam" id="PF00570">
    <property type="entry name" value="HRDC"/>
    <property type="match status" value="2"/>
</dbReference>
<reference evidence="3" key="2">
    <citation type="submission" date="2019-01" db="EMBL/GenBank/DDBJ databases">
        <title>Genome sequence of Desulfonema ishimotonii strain Tokyo 01.</title>
        <authorList>
            <person name="Fukui M."/>
        </authorList>
    </citation>
    <scope>NUCLEOTIDE SEQUENCE [LARGE SCALE GENOMIC DNA]</scope>
    <source>
        <strain evidence="3">Tokyo 01</strain>
    </source>
</reference>
<feature type="domain" description="HRDC" evidence="1">
    <location>
        <begin position="308"/>
        <end position="384"/>
    </location>
</feature>
<dbReference type="SMART" id="SM00341">
    <property type="entry name" value="HRDC"/>
    <property type="match status" value="1"/>
</dbReference>
<dbReference type="PANTHER" id="PTHR47649:SF1">
    <property type="entry name" value="RIBONUCLEASE D"/>
    <property type="match status" value="1"/>
</dbReference>
<feature type="domain" description="HRDC" evidence="1">
    <location>
        <begin position="215"/>
        <end position="295"/>
    </location>
</feature>
<organism evidence="2 3">
    <name type="scientific">Desulfonema ishimotonii</name>
    <dbReference type="NCBI Taxonomy" id="45657"/>
    <lineage>
        <taxon>Bacteria</taxon>
        <taxon>Pseudomonadati</taxon>
        <taxon>Thermodesulfobacteriota</taxon>
        <taxon>Desulfobacteria</taxon>
        <taxon>Desulfobacterales</taxon>
        <taxon>Desulfococcaceae</taxon>
        <taxon>Desulfonema</taxon>
    </lineage>
</organism>
<comment type="caution">
    <text evidence="2">The sequence shown here is derived from an EMBL/GenBank/DDBJ whole genome shotgun (WGS) entry which is preliminary data.</text>
</comment>
<dbReference type="SMART" id="SM00474">
    <property type="entry name" value="35EXOc"/>
    <property type="match status" value="1"/>
</dbReference>
<dbReference type="Gene3D" id="3.30.420.10">
    <property type="entry name" value="Ribonuclease H-like superfamily/Ribonuclease H"/>
    <property type="match status" value="1"/>
</dbReference>
<dbReference type="InterPro" id="IPR036397">
    <property type="entry name" value="RNaseH_sf"/>
</dbReference>
<accession>A0A401G4C0</accession>
<evidence type="ECO:0000259" key="1">
    <source>
        <dbReference type="PROSITE" id="PS50967"/>
    </source>
</evidence>
<dbReference type="InterPro" id="IPR012337">
    <property type="entry name" value="RNaseH-like_sf"/>
</dbReference>
<dbReference type="CDD" id="cd06142">
    <property type="entry name" value="RNaseD_exo"/>
    <property type="match status" value="1"/>
</dbReference>
<dbReference type="SUPFAM" id="SSF53098">
    <property type="entry name" value="Ribonuclease H-like"/>
    <property type="match status" value="1"/>
</dbReference>
<dbReference type="InterPro" id="IPR002121">
    <property type="entry name" value="HRDC_dom"/>
</dbReference>
<dbReference type="Proteomes" id="UP000288096">
    <property type="component" value="Unassembled WGS sequence"/>
</dbReference>
<evidence type="ECO:0000313" key="2">
    <source>
        <dbReference type="EMBL" id="GBC64088.1"/>
    </source>
</evidence>
<dbReference type="InterPro" id="IPR044876">
    <property type="entry name" value="HRDC_dom_sf"/>
</dbReference>
<dbReference type="Pfam" id="PF01612">
    <property type="entry name" value="DNA_pol_A_exo1"/>
    <property type="match status" value="1"/>
</dbReference>
<proteinExistence type="predicted"/>
<dbReference type="GO" id="GO:0008408">
    <property type="term" value="F:3'-5' exonuclease activity"/>
    <property type="evidence" value="ECO:0007669"/>
    <property type="project" value="InterPro"/>
</dbReference>
<dbReference type="AlphaFoldDB" id="A0A401G4C0"/>
<sequence length="384" mass="44393">MSKKNATPYEMIETRSDLEKFADQIAEERFVAVDLEADSMYHFRERVCLLQIATRNTNVLIDPLKIDDLSCLSPTFSAPEKQKIFHGADYDIRSLYRDFGLEISNLFDTQLACRFLGFQETGLEAVLQKFFNVSLNKKYQKKDWSQRPLSPEMMKYAAQDAIYLIPLAQKLQERLDEKKRMNWVSEDCHLLSKVRAISHDQEPLFLRFRGAGRLKPRTLAVLESLLQMRQEIAEKKDRPPFKVLGNASLIKIAEIRPITLNRLEQTGTLSRKQLNMYGGNVIQAVKEALKLSESELPRYPRKRGPILSPKVPDRVKALKQWRDRRAEALEIDPALICNKSLMTTIAARNPKQPESLCNIEEMREWQKEVFGREIIGILQNGNIN</sequence>
<dbReference type="EMBL" id="BEXT01000001">
    <property type="protein sequence ID" value="GBC64088.1"/>
    <property type="molecule type" value="Genomic_DNA"/>
</dbReference>
<dbReference type="Gene3D" id="1.10.150.80">
    <property type="entry name" value="HRDC domain"/>
    <property type="match status" value="2"/>
</dbReference>